<gene>
    <name evidence="6" type="primary">mug_3</name>
    <name evidence="5" type="synonym">mug_1</name>
    <name evidence="5" type="ORF">MBHS_00559</name>
    <name evidence="6" type="ORF">MBHS_02095</name>
</gene>
<keyword evidence="3" id="KW-0234">DNA repair</keyword>
<dbReference type="Proteomes" id="UP000236724">
    <property type="component" value="Unassembled WGS sequence"/>
</dbReference>
<dbReference type="InterPro" id="IPR036895">
    <property type="entry name" value="Uracil-DNA_glycosylase-like_sf"/>
</dbReference>
<evidence type="ECO:0000256" key="3">
    <source>
        <dbReference type="ARBA" id="ARBA00023204"/>
    </source>
</evidence>
<dbReference type="AlphaFoldDB" id="A0A1H6F7Z7"/>
<dbReference type="Gene3D" id="3.40.470.10">
    <property type="entry name" value="Uracil-DNA glycosylase-like domain"/>
    <property type="match status" value="1"/>
</dbReference>
<dbReference type="GO" id="GO:0006285">
    <property type="term" value="P:base-excision repair, AP site formation"/>
    <property type="evidence" value="ECO:0007669"/>
    <property type="project" value="InterPro"/>
</dbReference>
<dbReference type="Pfam" id="PF03167">
    <property type="entry name" value="UDG"/>
    <property type="match status" value="1"/>
</dbReference>
<proteinExistence type="predicted"/>
<keyword evidence="2 6" id="KW-0378">Hydrolase</keyword>
<evidence type="ECO:0000259" key="4">
    <source>
        <dbReference type="Pfam" id="PF03167"/>
    </source>
</evidence>
<sequence>MPKTLSTIFPGVLPDLLIDDLKLVFCGTAPSRRSAQDKAYYAHPGNLFWPTLFAAGFLPQRLQAAEYPLLLKYAIGLTDLNKQQSGVDATLDKDCFDSQALREKILFYHPKILAFTSKYAASQFYGRSKLEYGPQAESIADTRIWVLPSTSGNARPHWARLKHYWYQLGDCY</sequence>
<dbReference type="RefSeq" id="WP_103918752.1">
    <property type="nucleotide sequence ID" value="NZ_FMSV02000086.1"/>
</dbReference>
<accession>A0A1H6F7Z7</accession>
<keyword evidence="6" id="KW-0326">Glycosidase</keyword>
<keyword evidence="1" id="KW-0227">DNA damage</keyword>
<evidence type="ECO:0000313" key="7">
    <source>
        <dbReference type="Proteomes" id="UP000236724"/>
    </source>
</evidence>
<dbReference type="OrthoDB" id="9799921at2"/>
<dbReference type="InterPro" id="IPR015637">
    <property type="entry name" value="MUG/TDG"/>
</dbReference>
<evidence type="ECO:0000256" key="1">
    <source>
        <dbReference type="ARBA" id="ARBA00022763"/>
    </source>
</evidence>
<dbReference type="PANTHER" id="PTHR12159:SF9">
    <property type="entry name" value="G_T MISMATCH-SPECIFIC THYMINE DNA GLYCOSYLASE"/>
    <property type="match status" value="1"/>
</dbReference>
<dbReference type="PANTHER" id="PTHR12159">
    <property type="entry name" value="G/T AND G/U MISMATCH-SPECIFIC DNA GLYCOSYLASE"/>
    <property type="match status" value="1"/>
</dbReference>
<dbReference type="SUPFAM" id="SSF52141">
    <property type="entry name" value="Uracil-DNA glycosylase-like"/>
    <property type="match status" value="1"/>
</dbReference>
<reference evidence="6 7" key="1">
    <citation type="submission" date="2016-10" db="EMBL/GenBank/DDBJ databases">
        <authorList>
            <person name="de Groot N.N."/>
        </authorList>
    </citation>
    <scope>NUCLEOTIDE SEQUENCE [LARGE SCALE GENOMIC DNA]</scope>
    <source>
        <strain evidence="6">MBHS1</strain>
    </source>
</reference>
<dbReference type="GO" id="GO:0004844">
    <property type="term" value="F:uracil DNA N-glycosylase activity"/>
    <property type="evidence" value="ECO:0007669"/>
    <property type="project" value="TreeGrafter"/>
</dbReference>
<dbReference type="EMBL" id="FMSV02000442">
    <property type="protein sequence ID" value="SEH06240.1"/>
    <property type="molecule type" value="Genomic_DNA"/>
</dbReference>
<feature type="domain" description="Uracil-DNA glycosylase-like" evidence="4">
    <location>
        <begin position="19"/>
        <end position="155"/>
    </location>
</feature>
<dbReference type="EC" id="3.2.2.28" evidence="6"/>
<dbReference type="GO" id="GO:0008263">
    <property type="term" value="F:pyrimidine-specific mismatch base pair DNA N-glycosylase activity"/>
    <property type="evidence" value="ECO:0007669"/>
    <property type="project" value="TreeGrafter"/>
</dbReference>
<name>A0A1H6F7Z7_9GAMM</name>
<evidence type="ECO:0000256" key="2">
    <source>
        <dbReference type="ARBA" id="ARBA00022801"/>
    </source>
</evidence>
<evidence type="ECO:0000313" key="6">
    <source>
        <dbReference type="EMBL" id="SEH06240.1"/>
    </source>
</evidence>
<dbReference type="InterPro" id="IPR005122">
    <property type="entry name" value="Uracil-DNA_glycosylase-like"/>
</dbReference>
<organism evidence="6 7">
    <name type="scientific">Candidatus Venteria ishoeyi</name>
    <dbReference type="NCBI Taxonomy" id="1899563"/>
    <lineage>
        <taxon>Bacteria</taxon>
        <taxon>Pseudomonadati</taxon>
        <taxon>Pseudomonadota</taxon>
        <taxon>Gammaproteobacteria</taxon>
        <taxon>Thiotrichales</taxon>
        <taxon>Thiotrichaceae</taxon>
        <taxon>Venteria</taxon>
    </lineage>
</organism>
<keyword evidence="7" id="KW-1185">Reference proteome</keyword>
<dbReference type="CDD" id="cd10028">
    <property type="entry name" value="UDG-F2_TDG_MUG"/>
    <property type="match status" value="1"/>
</dbReference>
<dbReference type="EMBL" id="FMSV02000086">
    <property type="protein sequence ID" value="SEH04710.1"/>
    <property type="molecule type" value="Genomic_DNA"/>
</dbReference>
<protein>
    <submittedName>
        <fullName evidence="6">G/U mismatch-specific DNA glycosylase</fullName>
        <ecNumber evidence="6">3.2.2.28</ecNumber>
    </submittedName>
</protein>
<evidence type="ECO:0000313" key="5">
    <source>
        <dbReference type="EMBL" id="SEH04710.1"/>
    </source>
</evidence>